<sequence length="113" mass="13282">MQGKDHKISHITNQPIFAIPAMKPFKVLIVMVFCVVLIFIDKNYSSSDLIRGYTKDILEPIIYIQEIPSILFTYYKNLFSSKEKLLIELKRVKEENEKLTLITSRMDEITKRN</sequence>
<evidence type="ECO:0000256" key="1">
    <source>
        <dbReference type="SAM" id="Coils"/>
    </source>
</evidence>
<evidence type="ECO:0000313" key="3">
    <source>
        <dbReference type="EMBL" id="SVC96168.1"/>
    </source>
</evidence>
<reference evidence="3" key="1">
    <citation type="submission" date="2018-05" db="EMBL/GenBank/DDBJ databases">
        <authorList>
            <person name="Lanie J.A."/>
            <person name="Ng W.-L."/>
            <person name="Kazmierczak K.M."/>
            <person name="Andrzejewski T.M."/>
            <person name="Davidsen T.M."/>
            <person name="Wayne K.J."/>
            <person name="Tettelin H."/>
            <person name="Glass J.I."/>
            <person name="Rusch D."/>
            <person name="Podicherti R."/>
            <person name="Tsui H.-C.T."/>
            <person name="Winkler M.E."/>
        </authorList>
    </citation>
    <scope>NUCLEOTIDE SEQUENCE</scope>
</reference>
<feature type="transmembrane region" description="Helical" evidence="2">
    <location>
        <begin position="21"/>
        <end position="40"/>
    </location>
</feature>
<keyword evidence="1" id="KW-0175">Coiled coil</keyword>
<gene>
    <name evidence="3" type="ORF">METZ01_LOCUS349022</name>
</gene>
<feature type="non-terminal residue" evidence="3">
    <location>
        <position position="113"/>
    </location>
</feature>
<organism evidence="3">
    <name type="scientific">marine metagenome</name>
    <dbReference type="NCBI Taxonomy" id="408172"/>
    <lineage>
        <taxon>unclassified sequences</taxon>
        <taxon>metagenomes</taxon>
        <taxon>ecological metagenomes</taxon>
    </lineage>
</organism>
<evidence type="ECO:0000256" key="2">
    <source>
        <dbReference type="SAM" id="Phobius"/>
    </source>
</evidence>
<protein>
    <recommendedName>
        <fullName evidence="4">Rod shape-determining protein MreC</fullName>
    </recommendedName>
</protein>
<dbReference type="EMBL" id="UINC01121189">
    <property type="protein sequence ID" value="SVC96168.1"/>
    <property type="molecule type" value="Genomic_DNA"/>
</dbReference>
<feature type="coiled-coil region" evidence="1">
    <location>
        <begin position="75"/>
        <end position="102"/>
    </location>
</feature>
<keyword evidence="2" id="KW-0472">Membrane</keyword>
<accession>A0A382RGR9</accession>
<evidence type="ECO:0008006" key="4">
    <source>
        <dbReference type="Google" id="ProtNLM"/>
    </source>
</evidence>
<dbReference type="AlphaFoldDB" id="A0A382RGR9"/>
<name>A0A382RGR9_9ZZZZ</name>
<keyword evidence="2" id="KW-1133">Transmembrane helix</keyword>
<proteinExistence type="predicted"/>
<keyword evidence="2" id="KW-0812">Transmembrane</keyword>